<dbReference type="AlphaFoldDB" id="A0A1G2FRC3"/>
<dbReference type="Proteomes" id="UP000177126">
    <property type="component" value="Unassembled WGS sequence"/>
</dbReference>
<dbReference type="EMBL" id="MHNF01000028">
    <property type="protein sequence ID" value="OGZ40636.1"/>
    <property type="molecule type" value="Genomic_DNA"/>
</dbReference>
<evidence type="ECO:0000313" key="1">
    <source>
        <dbReference type="EMBL" id="OGZ40636.1"/>
    </source>
</evidence>
<sequence length="171" mass="19344">MNVTLIIGGDPTHGAKIEIINREFSENFKDLLLSFGISKTLEETLDPKTTINSIPEIIPCAFCFGSSMFTDTKLARLLTLTHVNHSLILYDCGKRETYPLCDGCAGIVKEAIFNYGKFLENEEKILSARCENIALLQRFVSKFHKAKLEARRHCPWLEKQPQPDIKVVLSQ</sequence>
<gene>
    <name evidence="1" type="ORF">A3B04_02990</name>
</gene>
<accession>A0A1G2FRC3</accession>
<comment type="caution">
    <text evidence="1">The sequence shown here is derived from an EMBL/GenBank/DDBJ whole genome shotgun (WGS) entry which is preliminary data.</text>
</comment>
<protein>
    <submittedName>
        <fullName evidence="1">Uncharacterized protein</fullName>
    </submittedName>
</protein>
<proteinExistence type="predicted"/>
<reference evidence="1 2" key="1">
    <citation type="journal article" date="2016" name="Nat. Commun.">
        <title>Thousands of microbial genomes shed light on interconnected biogeochemical processes in an aquifer system.</title>
        <authorList>
            <person name="Anantharaman K."/>
            <person name="Brown C.T."/>
            <person name="Hug L.A."/>
            <person name="Sharon I."/>
            <person name="Castelle C.J."/>
            <person name="Probst A.J."/>
            <person name="Thomas B.C."/>
            <person name="Singh A."/>
            <person name="Wilkins M.J."/>
            <person name="Karaoz U."/>
            <person name="Brodie E.L."/>
            <person name="Williams K.H."/>
            <person name="Hubbard S.S."/>
            <person name="Banfield J.F."/>
        </authorList>
    </citation>
    <scope>NUCLEOTIDE SEQUENCE [LARGE SCALE GENOMIC DNA]</scope>
</reference>
<evidence type="ECO:0000313" key="2">
    <source>
        <dbReference type="Proteomes" id="UP000177126"/>
    </source>
</evidence>
<organism evidence="1 2">
    <name type="scientific">Candidatus Portnoybacteria bacterium RIFCSPLOWO2_02_FULL_39_11</name>
    <dbReference type="NCBI Taxonomy" id="1802001"/>
    <lineage>
        <taxon>Bacteria</taxon>
        <taxon>Candidatus Portnoyibacteriota</taxon>
    </lineage>
</organism>
<name>A0A1G2FRC3_9BACT</name>